<dbReference type="AlphaFoldDB" id="A0A9R1UBA7"/>
<dbReference type="GeneID" id="105273378"/>
<evidence type="ECO:0000313" key="3">
    <source>
        <dbReference type="RefSeq" id="XP_011314086.1"/>
    </source>
</evidence>
<dbReference type="KEGG" id="fas:105273378"/>
<dbReference type="PANTHER" id="PTHR37685">
    <property type="entry name" value="GEO11136P1-RELATED"/>
    <property type="match status" value="1"/>
</dbReference>
<reference evidence="3" key="1">
    <citation type="submission" date="2025-08" db="UniProtKB">
        <authorList>
            <consortium name="RefSeq"/>
        </authorList>
    </citation>
    <scope>IDENTIFICATION</scope>
    <source>
        <strain evidence="3">USDA-PBARC FA_bdor</strain>
        <tissue evidence="3">Whole organism</tissue>
    </source>
</reference>
<organism evidence="2 3">
    <name type="scientific">Fopius arisanus</name>
    <dbReference type="NCBI Taxonomy" id="64838"/>
    <lineage>
        <taxon>Eukaryota</taxon>
        <taxon>Metazoa</taxon>
        <taxon>Ecdysozoa</taxon>
        <taxon>Arthropoda</taxon>
        <taxon>Hexapoda</taxon>
        <taxon>Insecta</taxon>
        <taxon>Pterygota</taxon>
        <taxon>Neoptera</taxon>
        <taxon>Endopterygota</taxon>
        <taxon>Hymenoptera</taxon>
        <taxon>Apocrita</taxon>
        <taxon>Ichneumonoidea</taxon>
        <taxon>Braconidae</taxon>
        <taxon>Opiinae</taxon>
        <taxon>Fopius</taxon>
    </lineage>
</organism>
<dbReference type="Pfam" id="PF15868">
    <property type="entry name" value="MBF2"/>
    <property type="match status" value="1"/>
</dbReference>
<accession>A0A9R1UBA7</accession>
<dbReference type="InterPro" id="IPR031734">
    <property type="entry name" value="MBF2"/>
</dbReference>
<keyword evidence="1" id="KW-0732">Signal</keyword>
<keyword evidence="2" id="KW-1185">Reference proteome</keyword>
<protein>
    <submittedName>
        <fullName evidence="3">Probable salivary secreted peptide</fullName>
    </submittedName>
</protein>
<gene>
    <name evidence="3" type="primary">LOC105273378</name>
</gene>
<feature type="signal peptide" evidence="1">
    <location>
        <begin position="1"/>
        <end position="24"/>
    </location>
</feature>
<dbReference type="Proteomes" id="UP000694866">
    <property type="component" value="Unplaced"/>
</dbReference>
<sequence>MFPKLILPLLLAAIVLVLYTPSEAYVPRAPAKYPGANRSHHLIAGNRLPGDRLAHQEYIYRGSSVWQMSIQRIFSAAKFEKITQVLALDQTNNGTGGYANIVRGGPGSTNVTLQFTNQKNYGLRFLVQIYARR</sequence>
<feature type="chain" id="PRO_5040204735" evidence="1">
    <location>
        <begin position="25"/>
        <end position="133"/>
    </location>
</feature>
<dbReference type="RefSeq" id="XP_011314086.1">
    <property type="nucleotide sequence ID" value="XM_011315784.1"/>
</dbReference>
<dbReference type="PANTHER" id="PTHR37685:SF1">
    <property type="entry name" value="GEO11136P1-RELATED"/>
    <property type="match status" value="1"/>
</dbReference>
<evidence type="ECO:0000256" key="1">
    <source>
        <dbReference type="SAM" id="SignalP"/>
    </source>
</evidence>
<proteinExistence type="predicted"/>
<name>A0A9R1UBA7_9HYME</name>
<dbReference type="OrthoDB" id="8192785at2759"/>
<evidence type="ECO:0000313" key="2">
    <source>
        <dbReference type="Proteomes" id="UP000694866"/>
    </source>
</evidence>